<dbReference type="GO" id="GO:0016757">
    <property type="term" value="F:glycosyltransferase activity"/>
    <property type="evidence" value="ECO:0007669"/>
    <property type="project" value="UniProtKB-KW"/>
</dbReference>
<dbReference type="InterPro" id="IPR050748">
    <property type="entry name" value="Glycosyltrans_8_dom-fam"/>
</dbReference>
<proteinExistence type="predicted"/>
<sequence>MHEKVDILVTLNEIYLKPLKVMLLSLHDTNPHLSFKVWLVHEKIPQSKLMQLEELLSSFNMELEEVKVPPNYFGNAKTVERYPQEMYFRLACGELLPESVTKVLYLDPDILVINTIDDLWNLNLERNIFAAATHEGFTKFSQGMNNLRLGTKQGQVYFNSGVMLIDVENARQEISMDDIFNFIEKNNQYLLLPDQDVMNSLYGDKIKEIPEEIWNYDTRQANMYYTKSVGEYDTHWVAYHTVFLHFCGRPKPWDNKSNSRFTMLYLQYQKRLEQLENLND</sequence>
<accession>A0A6N2ZZJ6</accession>
<reference evidence="4" key="1">
    <citation type="submission" date="2019-11" db="EMBL/GenBank/DDBJ databases">
        <authorList>
            <person name="Feng L."/>
        </authorList>
    </citation>
    <scope>NUCLEOTIDE SEQUENCE</scope>
    <source>
        <strain evidence="4">SsimulansLFYP27</strain>
    </source>
</reference>
<dbReference type="Gene3D" id="3.90.550.10">
    <property type="entry name" value="Spore Coat Polysaccharide Biosynthesis Protein SpsA, Chain A"/>
    <property type="match status" value="1"/>
</dbReference>
<keyword evidence="3" id="KW-0479">Metal-binding</keyword>
<dbReference type="CDD" id="cd04194">
    <property type="entry name" value="GT8_A4GalT_like"/>
    <property type="match status" value="1"/>
</dbReference>
<evidence type="ECO:0000256" key="2">
    <source>
        <dbReference type="ARBA" id="ARBA00022679"/>
    </source>
</evidence>
<organism evidence="4">
    <name type="scientific">Staphylococcus simulans</name>
    <dbReference type="NCBI Taxonomy" id="1286"/>
    <lineage>
        <taxon>Bacteria</taxon>
        <taxon>Bacillati</taxon>
        <taxon>Bacillota</taxon>
        <taxon>Bacilli</taxon>
        <taxon>Bacillales</taxon>
        <taxon>Staphylococcaceae</taxon>
        <taxon>Staphylococcus</taxon>
    </lineage>
</organism>
<protein>
    <submittedName>
        <fullName evidence="4">General stress protein A</fullName>
    </submittedName>
</protein>
<name>A0A6N2ZZJ6_STASI</name>
<evidence type="ECO:0000313" key="4">
    <source>
        <dbReference type="EMBL" id="VYT85104.1"/>
    </source>
</evidence>
<keyword evidence="2" id="KW-0808">Transferase</keyword>
<dbReference type="SUPFAM" id="SSF53448">
    <property type="entry name" value="Nucleotide-diphospho-sugar transferases"/>
    <property type="match status" value="1"/>
</dbReference>
<dbReference type="EMBL" id="CACRUO010000020">
    <property type="protein sequence ID" value="VYT85104.1"/>
    <property type="molecule type" value="Genomic_DNA"/>
</dbReference>
<dbReference type="InterPro" id="IPR002495">
    <property type="entry name" value="Glyco_trans_8"/>
</dbReference>
<dbReference type="Pfam" id="PF01501">
    <property type="entry name" value="Glyco_transf_8"/>
    <property type="match status" value="1"/>
</dbReference>
<gene>
    <name evidence="4" type="primary">gspA</name>
    <name evidence="4" type="ORF">SSLFYP27_00794</name>
</gene>
<dbReference type="AlphaFoldDB" id="A0A6N2ZZJ6"/>
<evidence type="ECO:0000256" key="1">
    <source>
        <dbReference type="ARBA" id="ARBA00022676"/>
    </source>
</evidence>
<dbReference type="InterPro" id="IPR029044">
    <property type="entry name" value="Nucleotide-diphossugar_trans"/>
</dbReference>
<dbReference type="RefSeq" id="WP_156666541.1">
    <property type="nucleotide sequence ID" value="NZ_CACRUO010000020.1"/>
</dbReference>
<evidence type="ECO:0000256" key="3">
    <source>
        <dbReference type="ARBA" id="ARBA00022723"/>
    </source>
</evidence>
<dbReference type="GO" id="GO:0046872">
    <property type="term" value="F:metal ion binding"/>
    <property type="evidence" value="ECO:0007669"/>
    <property type="project" value="UniProtKB-KW"/>
</dbReference>
<dbReference type="PANTHER" id="PTHR13778">
    <property type="entry name" value="GLYCOSYLTRANSFERASE 8 DOMAIN-CONTAINING PROTEIN"/>
    <property type="match status" value="1"/>
</dbReference>
<keyword evidence="1" id="KW-0328">Glycosyltransferase</keyword>
<dbReference type="PANTHER" id="PTHR13778:SF47">
    <property type="entry name" value="LIPOPOLYSACCHARIDE 1,3-GALACTOSYLTRANSFERASE"/>
    <property type="match status" value="1"/>
</dbReference>